<feature type="binding site" evidence="11">
    <location>
        <position position="321"/>
    </location>
    <ligand>
        <name>Zn(2+)</name>
        <dbReference type="ChEBI" id="CHEBI:29105"/>
    </ligand>
</feature>
<feature type="region of interest" description="Disordered" evidence="15">
    <location>
        <begin position="1"/>
        <end position="31"/>
    </location>
</feature>
<dbReference type="Proteomes" id="UP000000561">
    <property type="component" value="Chromosome 22"/>
</dbReference>
<comment type="cofactor">
    <cofactor evidence="11 12">
        <name>Zn(2+)</name>
        <dbReference type="ChEBI" id="CHEBI:29105"/>
    </cofactor>
    <text evidence="11 12">Binds 1 zinc ion per subunit.</text>
</comment>
<dbReference type="KEGG" id="uma:UMAG_06167"/>
<accession>A0A0D1BUK2</accession>
<dbReference type="InterPro" id="IPR011051">
    <property type="entry name" value="RmlC_Cupin_sf"/>
</dbReference>
<dbReference type="Pfam" id="PF01238">
    <property type="entry name" value="PMI_typeI_C"/>
    <property type="match status" value="1"/>
</dbReference>
<dbReference type="FunCoup" id="A0A0D1BUK2">
    <property type="interactions" value="351"/>
</dbReference>
<dbReference type="VEuPathDB" id="FungiDB:UMAG_06167"/>
<dbReference type="InParanoid" id="A0A0D1BUK2"/>
<dbReference type="PROSITE" id="PS00966">
    <property type="entry name" value="PMI_I_2"/>
    <property type="match status" value="1"/>
</dbReference>
<evidence type="ECO:0000256" key="7">
    <source>
        <dbReference type="ARBA" id="ARBA00022723"/>
    </source>
</evidence>
<evidence type="ECO:0000256" key="13">
    <source>
        <dbReference type="RuleBase" id="RU004189"/>
    </source>
</evidence>
<feature type="binding site" evidence="11">
    <location>
        <position position="183"/>
    </location>
    <ligand>
        <name>Zn(2+)</name>
        <dbReference type="ChEBI" id="CHEBI:29105"/>
    </ligand>
</feature>
<protein>
    <recommendedName>
        <fullName evidence="6 12">Mannose-6-phosphate isomerase</fullName>
        <ecNumber evidence="5 12">5.3.1.8</ecNumber>
    </recommendedName>
</protein>
<feature type="domain" description="Phosphomannose isomerase type I catalytic" evidence="17">
    <location>
        <begin position="41"/>
        <end position="200"/>
    </location>
</feature>
<comment type="pathway">
    <text evidence="3 14">Nucleotide-sugar biosynthesis; GDP-alpha-D-mannose biosynthesis; alpha-D-mannose 1-phosphate from D-fructose 6-phosphate: step 1/2.</text>
</comment>
<dbReference type="InterPro" id="IPR046458">
    <property type="entry name" value="PMI_typeI_hel"/>
</dbReference>
<dbReference type="SUPFAM" id="SSF51182">
    <property type="entry name" value="RmlC-like cupins"/>
    <property type="match status" value="1"/>
</dbReference>
<dbReference type="PRINTS" id="PR00714">
    <property type="entry name" value="MAN6PISMRASE"/>
</dbReference>
<dbReference type="EC" id="5.3.1.8" evidence="5 12"/>
<dbReference type="CDD" id="cd07011">
    <property type="entry name" value="cupin_PMI_type_I_N"/>
    <property type="match status" value="1"/>
</dbReference>
<dbReference type="InterPro" id="IPR046457">
    <property type="entry name" value="PMI_typeI_cat"/>
</dbReference>
<dbReference type="InterPro" id="IPR014710">
    <property type="entry name" value="RmlC-like_jellyroll"/>
</dbReference>
<dbReference type="EMBL" id="CM003161">
    <property type="protein sequence ID" value="KIS65787.1"/>
    <property type="molecule type" value="Genomic_DNA"/>
</dbReference>
<dbReference type="PANTHER" id="PTHR10309">
    <property type="entry name" value="MANNOSE-6-PHOSPHATE ISOMERASE"/>
    <property type="match status" value="1"/>
</dbReference>
<gene>
    <name evidence="19" type="ORF">UMAG_06167</name>
</gene>
<evidence type="ECO:0000256" key="5">
    <source>
        <dbReference type="ARBA" id="ARBA00011956"/>
    </source>
</evidence>
<sequence>MASTRIQNITTHLKAKGESQLPDDHHGNTHMDTNMSSTQKLFQLIPGVQSYDWGIQGASSSRVAQFAAATKELNFKAEDSKPYAELWMGTHPSMPSRIITANGQQADHQYEALSSYLAAHPELIGDKVVAKFSDEKPGCLPFLFKVLSVGKALSIQAHPDKPLGKRLHEQRPDVYKDPNHKPEMAVALTAFRGFCGFRPLQEIVHFIKTVPEFAQLVDLSDDELQKASASDLDPSEIKAILKTIFSNLMNSPASTYEPLAAQLSERFAKSSIEGVPEAERKLVLKLASEFPKDIGIFCTFLLNISTLQPGEALFLQANEPHAYLEGEILECMASSDNVVRAGLTPKLRDTETLVEMCTYQSGSNRGRLSAKHWVKSSPKEVEALLYDPPIEEFSVVTTKLEKAQQVTNAPVDGPSIVLVLDGVIEVNDQQGRLKLERGQLAFVAAGVEIVIQNVGADEVRLARAFVEA</sequence>
<evidence type="ECO:0000259" key="17">
    <source>
        <dbReference type="Pfam" id="PF20511"/>
    </source>
</evidence>
<evidence type="ECO:0000256" key="15">
    <source>
        <dbReference type="SAM" id="MobiDB-lite"/>
    </source>
</evidence>
<dbReference type="InterPro" id="IPR018050">
    <property type="entry name" value="Pmannose_isomerase-type1_CS"/>
</dbReference>
<evidence type="ECO:0000259" key="16">
    <source>
        <dbReference type="Pfam" id="PF01238"/>
    </source>
</evidence>
<evidence type="ECO:0000256" key="2">
    <source>
        <dbReference type="ARBA" id="ARBA00002564"/>
    </source>
</evidence>
<evidence type="ECO:0000256" key="1">
    <source>
        <dbReference type="ARBA" id="ARBA00000757"/>
    </source>
</evidence>
<keyword evidence="20" id="KW-1185">Reference proteome</keyword>
<evidence type="ECO:0000256" key="6">
    <source>
        <dbReference type="ARBA" id="ARBA00018236"/>
    </source>
</evidence>
<evidence type="ECO:0000313" key="19">
    <source>
        <dbReference type="EMBL" id="KIS65787.1"/>
    </source>
</evidence>
<proteinExistence type="inferred from homology"/>
<evidence type="ECO:0000256" key="12">
    <source>
        <dbReference type="RuleBase" id="RU000611"/>
    </source>
</evidence>
<comment type="function">
    <text evidence="2">Involved in the synthesis of the GDP-mannose and dolichol-phosphate-mannose required for a number of critical mannosyl transfer reactions.</text>
</comment>
<keyword evidence="8 11" id="KW-0862">Zinc</keyword>
<evidence type="ECO:0000259" key="18">
    <source>
        <dbReference type="Pfam" id="PF20512"/>
    </source>
</evidence>
<dbReference type="NCBIfam" id="TIGR00218">
    <property type="entry name" value="manA"/>
    <property type="match status" value="1"/>
</dbReference>
<comment type="catalytic activity">
    <reaction evidence="1 12">
        <text>D-mannose 6-phosphate = D-fructose 6-phosphate</text>
        <dbReference type="Rhea" id="RHEA:12356"/>
        <dbReference type="ChEBI" id="CHEBI:58735"/>
        <dbReference type="ChEBI" id="CHEBI:61527"/>
        <dbReference type="EC" id="5.3.1.8"/>
    </reaction>
</comment>
<dbReference type="Gene3D" id="2.60.120.10">
    <property type="entry name" value="Jelly Rolls"/>
    <property type="match status" value="2"/>
</dbReference>
<dbReference type="GO" id="GO:0005829">
    <property type="term" value="C:cytosol"/>
    <property type="evidence" value="ECO:0000318"/>
    <property type="project" value="GO_Central"/>
</dbReference>
<dbReference type="GO" id="GO:0008270">
    <property type="term" value="F:zinc ion binding"/>
    <property type="evidence" value="ECO:0007669"/>
    <property type="project" value="InterPro"/>
</dbReference>
<keyword evidence="7 11" id="KW-0479">Metal-binding</keyword>
<evidence type="ECO:0000256" key="8">
    <source>
        <dbReference type="ARBA" id="ARBA00022833"/>
    </source>
</evidence>
<evidence type="ECO:0000313" key="20">
    <source>
        <dbReference type="Proteomes" id="UP000000561"/>
    </source>
</evidence>
<dbReference type="AlphaFoldDB" id="A0A0D1BUK2"/>
<evidence type="ECO:0000256" key="11">
    <source>
        <dbReference type="PIRSR" id="PIRSR001480-2"/>
    </source>
</evidence>
<evidence type="ECO:0000256" key="9">
    <source>
        <dbReference type="ARBA" id="ARBA00023235"/>
    </source>
</evidence>
<dbReference type="PANTHER" id="PTHR10309:SF0">
    <property type="entry name" value="MANNOSE-6-PHOSPHATE ISOMERASE"/>
    <property type="match status" value="1"/>
</dbReference>
<dbReference type="GO" id="GO:0009298">
    <property type="term" value="P:GDP-mannose biosynthetic process"/>
    <property type="evidence" value="ECO:0000318"/>
    <property type="project" value="GO_Central"/>
</dbReference>
<evidence type="ECO:0000256" key="3">
    <source>
        <dbReference type="ARBA" id="ARBA00004666"/>
    </source>
</evidence>
<feature type="domain" description="Phosphomannose isomerase type I C-terminal" evidence="16">
    <location>
        <begin position="383"/>
        <end position="422"/>
    </location>
</feature>
<dbReference type="OMA" id="DIGLFCG"/>
<dbReference type="GO" id="GO:0004476">
    <property type="term" value="F:mannose-6-phosphate isomerase activity"/>
    <property type="evidence" value="ECO:0000318"/>
    <property type="project" value="GO_Central"/>
</dbReference>
<reference evidence="19 20" key="1">
    <citation type="journal article" date="2006" name="Nature">
        <title>Insights from the genome of the biotrophic fungal plant pathogen Ustilago maydis.</title>
        <authorList>
            <person name="Kamper J."/>
            <person name="Kahmann R."/>
            <person name="Bolker M."/>
            <person name="Ma L.J."/>
            <person name="Brefort T."/>
            <person name="Saville B.J."/>
            <person name="Banuett F."/>
            <person name="Kronstad J.W."/>
            <person name="Gold S.E."/>
            <person name="Muller O."/>
            <person name="Perlin M.H."/>
            <person name="Wosten H.A."/>
            <person name="de Vries R."/>
            <person name="Ruiz-Herrera J."/>
            <person name="Reynaga-Pena C.G."/>
            <person name="Snetselaar K."/>
            <person name="McCann M."/>
            <person name="Perez-Martin J."/>
            <person name="Feldbrugge M."/>
            <person name="Basse C.W."/>
            <person name="Steinberg G."/>
            <person name="Ibeas J.I."/>
            <person name="Holloman W."/>
            <person name="Guzman P."/>
            <person name="Farman M."/>
            <person name="Stajich J.E."/>
            <person name="Sentandreu R."/>
            <person name="Gonzalez-Prieto J.M."/>
            <person name="Kennell J.C."/>
            <person name="Molina L."/>
            <person name="Schirawski J."/>
            <person name="Mendoza-Mendoza A."/>
            <person name="Greilinger D."/>
            <person name="Munch K."/>
            <person name="Rossel N."/>
            <person name="Scherer M."/>
            <person name="Vranes M."/>
            <person name="Ladendorf O."/>
            <person name="Vincon V."/>
            <person name="Fuchs U."/>
            <person name="Sandrock B."/>
            <person name="Meng S."/>
            <person name="Ho E.C."/>
            <person name="Cahill M.J."/>
            <person name="Boyce K.J."/>
            <person name="Klose J."/>
            <person name="Klosterman S.J."/>
            <person name="Deelstra H.J."/>
            <person name="Ortiz-Castellanos L."/>
            <person name="Li W."/>
            <person name="Sanchez-Alonso P."/>
            <person name="Schreier P.H."/>
            <person name="Hauser-Hahn I."/>
            <person name="Vaupel M."/>
            <person name="Koopmann E."/>
            <person name="Friedrich G."/>
            <person name="Voss H."/>
            <person name="Schluter T."/>
            <person name="Margolis J."/>
            <person name="Platt D."/>
            <person name="Swimmer C."/>
            <person name="Gnirke A."/>
            <person name="Chen F."/>
            <person name="Vysotskaia V."/>
            <person name="Mannhaupt G."/>
            <person name="Guldener U."/>
            <person name="Munsterkotter M."/>
            <person name="Haase D."/>
            <person name="Oesterheld M."/>
            <person name="Mewes H.W."/>
            <person name="Mauceli E.W."/>
            <person name="DeCaprio D."/>
            <person name="Wade C.M."/>
            <person name="Butler J."/>
            <person name="Young S."/>
            <person name="Jaffe D.B."/>
            <person name="Calvo S."/>
            <person name="Nusbaum C."/>
            <person name="Galagan J."/>
            <person name="Birren B.W."/>
        </authorList>
    </citation>
    <scope>NUCLEOTIDE SEQUENCE [LARGE SCALE GENOMIC DNA]</scope>
    <source>
        <strain evidence="20">DSM 14603 / FGSC 9021 / UM521</strain>
    </source>
</reference>
<feature type="binding site" evidence="11">
    <location>
        <position position="158"/>
    </location>
    <ligand>
        <name>Zn(2+)</name>
        <dbReference type="ChEBI" id="CHEBI:29105"/>
    </ligand>
</feature>
<dbReference type="PIRSF" id="PIRSF001480">
    <property type="entry name" value="Mannose-6-phosphate_isomerase"/>
    <property type="match status" value="1"/>
</dbReference>
<dbReference type="GO" id="GO:0005975">
    <property type="term" value="P:carbohydrate metabolic process"/>
    <property type="evidence" value="ECO:0007669"/>
    <property type="project" value="InterPro"/>
</dbReference>
<feature type="compositionally biased region" description="Polar residues" evidence="15">
    <location>
        <begin position="1"/>
        <end position="11"/>
    </location>
</feature>
<dbReference type="Pfam" id="PF20511">
    <property type="entry name" value="PMI_typeI_cat"/>
    <property type="match status" value="1"/>
</dbReference>
<feature type="active site" evidence="10">
    <location>
        <position position="340"/>
    </location>
</feature>
<feature type="binding site" evidence="11">
    <location>
        <position position="156"/>
    </location>
    <ligand>
        <name>Zn(2+)</name>
        <dbReference type="ChEBI" id="CHEBI:29105"/>
    </ligand>
</feature>
<organism evidence="19 20">
    <name type="scientific">Mycosarcoma maydis</name>
    <name type="common">Corn smut fungus</name>
    <name type="synonym">Ustilago maydis</name>
    <dbReference type="NCBI Taxonomy" id="5270"/>
    <lineage>
        <taxon>Eukaryota</taxon>
        <taxon>Fungi</taxon>
        <taxon>Dikarya</taxon>
        <taxon>Basidiomycota</taxon>
        <taxon>Ustilaginomycotina</taxon>
        <taxon>Ustilaginomycetes</taxon>
        <taxon>Ustilaginales</taxon>
        <taxon>Ustilaginaceae</taxon>
        <taxon>Mycosarcoma</taxon>
    </lineage>
</organism>
<evidence type="ECO:0000256" key="10">
    <source>
        <dbReference type="PIRSR" id="PIRSR001480-1"/>
    </source>
</evidence>
<dbReference type="InterPro" id="IPR016305">
    <property type="entry name" value="Mannose-6-P_Isomerase"/>
</dbReference>
<evidence type="ECO:0000256" key="4">
    <source>
        <dbReference type="ARBA" id="ARBA00010772"/>
    </source>
</evidence>
<dbReference type="PROSITE" id="PS00965">
    <property type="entry name" value="PMI_I_1"/>
    <property type="match status" value="1"/>
</dbReference>
<dbReference type="Pfam" id="PF20512">
    <property type="entry name" value="PMI_typeI_hel"/>
    <property type="match status" value="1"/>
</dbReference>
<dbReference type="RefSeq" id="XP_011392543.1">
    <property type="nucleotide sequence ID" value="XM_011394241.1"/>
</dbReference>
<name>A0A0D1BUK2_MYCMD</name>
<dbReference type="InterPro" id="IPR001250">
    <property type="entry name" value="Man6P_Isoase-1"/>
</dbReference>
<keyword evidence="9 12" id="KW-0413">Isomerase</keyword>
<dbReference type="Gene3D" id="1.10.441.10">
    <property type="entry name" value="Phosphomannose Isomerase, domain 2"/>
    <property type="match status" value="1"/>
</dbReference>
<evidence type="ECO:0000256" key="14">
    <source>
        <dbReference type="RuleBase" id="RU004248"/>
    </source>
</evidence>
<dbReference type="OrthoDB" id="6605218at2759"/>
<comment type="similarity">
    <text evidence="4 13">Belongs to the mannose-6-phosphate isomerase type 1 family.</text>
</comment>
<dbReference type="STRING" id="237631.A0A0D1BUK2"/>
<feature type="domain" description="Phosphomannose isomerase type I helical insertion" evidence="18">
    <location>
        <begin position="230"/>
        <end position="302"/>
    </location>
</feature>
<dbReference type="eggNOG" id="KOG2757">
    <property type="taxonomic scope" value="Eukaryota"/>
</dbReference>
<dbReference type="UniPathway" id="UPA00126">
    <property type="reaction ID" value="UER00423"/>
</dbReference>
<dbReference type="InterPro" id="IPR046456">
    <property type="entry name" value="PMI_typeI_C"/>
</dbReference>
<dbReference type="GeneID" id="23565849"/>